<feature type="chain" id="PRO_5015177771" description="Small integral membrane protein 11" evidence="1">
    <location>
        <begin position="21"/>
        <end position="47"/>
    </location>
</feature>
<evidence type="ECO:0000313" key="3">
    <source>
        <dbReference type="Proteomes" id="UP000237246"/>
    </source>
</evidence>
<dbReference type="PANTHER" id="PTHR35975:SF1">
    <property type="entry name" value="SMALL INTEGRAL MEMBRANE PROTEIN 11"/>
    <property type="match status" value="1"/>
</dbReference>
<dbReference type="InterPro" id="IPR042125">
    <property type="entry name" value="SMIM11"/>
</dbReference>
<dbReference type="AlphaFoldDB" id="A0A2P4TG75"/>
<dbReference type="EMBL" id="PPHD01000544">
    <property type="protein sequence ID" value="POI35356.1"/>
    <property type="molecule type" value="Genomic_DNA"/>
</dbReference>
<dbReference type="Pfam" id="PF14981">
    <property type="entry name" value="FAM165"/>
    <property type="match status" value="1"/>
</dbReference>
<feature type="signal peptide" evidence="1">
    <location>
        <begin position="1"/>
        <end position="20"/>
    </location>
</feature>
<proteinExistence type="predicted"/>
<evidence type="ECO:0008006" key="4">
    <source>
        <dbReference type="Google" id="ProtNLM"/>
    </source>
</evidence>
<keyword evidence="1" id="KW-0732">Signal</keyword>
<protein>
    <recommendedName>
        <fullName evidence="4">Small integral membrane protein 11</fullName>
    </recommendedName>
</protein>
<accession>A0A2P4TG75</accession>
<comment type="caution">
    <text evidence="2">The sequence shown here is derived from an EMBL/GenBank/DDBJ whole genome shotgun (WGS) entry which is preliminary data.</text>
</comment>
<organism evidence="2 3">
    <name type="scientific">Bambusicola thoracicus</name>
    <name type="common">Chinese bamboo-partridge</name>
    <name type="synonym">Perdix thoracica</name>
    <dbReference type="NCBI Taxonomy" id="9083"/>
    <lineage>
        <taxon>Eukaryota</taxon>
        <taxon>Metazoa</taxon>
        <taxon>Chordata</taxon>
        <taxon>Craniata</taxon>
        <taxon>Vertebrata</taxon>
        <taxon>Euteleostomi</taxon>
        <taxon>Archelosauria</taxon>
        <taxon>Archosauria</taxon>
        <taxon>Dinosauria</taxon>
        <taxon>Saurischia</taxon>
        <taxon>Theropoda</taxon>
        <taxon>Coelurosauria</taxon>
        <taxon>Aves</taxon>
        <taxon>Neognathae</taxon>
        <taxon>Galloanserae</taxon>
        <taxon>Galliformes</taxon>
        <taxon>Phasianidae</taxon>
        <taxon>Perdicinae</taxon>
        <taxon>Bambusicola</taxon>
    </lineage>
</organism>
<evidence type="ECO:0000313" key="2">
    <source>
        <dbReference type="EMBL" id="POI35356.1"/>
    </source>
</evidence>
<sequence>MYILAAKTLILCLAFAGVKMYQSKKIEEKLKREREEKLKREAEKKGD</sequence>
<gene>
    <name evidence="2" type="ORF">CIB84_000892</name>
</gene>
<dbReference type="PANTHER" id="PTHR35975">
    <property type="entry name" value="SMALL INTEGRAL MEMBRANE PROTEIN 11A"/>
    <property type="match status" value="1"/>
</dbReference>
<keyword evidence="3" id="KW-1185">Reference proteome</keyword>
<name>A0A2P4TG75_BAMTH</name>
<reference evidence="2 3" key="1">
    <citation type="submission" date="2018-01" db="EMBL/GenBank/DDBJ databases">
        <title>Comparison of the Chinese Bamboo Partridge and Red Junglefowl genome sequences highlights the importance of demography in genome evolution.</title>
        <authorList>
            <person name="Tiley G.P."/>
            <person name="Kimball R.T."/>
            <person name="Braun E.L."/>
            <person name="Burleigh J.G."/>
        </authorList>
    </citation>
    <scope>NUCLEOTIDE SEQUENCE [LARGE SCALE GENOMIC DNA]</scope>
    <source>
        <strain evidence="2">RTK389</strain>
        <tissue evidence="2">Blood</tissue>
    </source>
</reference>
<dbReference type="Proteomes" id="UP000237246">
    <property type="component" value="Unassembled WGS sequence"/>
</dbReference>
<evidence type="ECO:0000256" key="1">
    <source>
        <dbReference type="SAM" id="SignalP"/>
    </source>
</evidence>